<evidence type="ECO:0000256" key="4">
    <source>
        <dbReference type="ARBA" id="ARBA00004991"/>
    </source>
</evidence>
<keyword evidence="13" id="KW-1185">Reference proteome</keyword>
<sequence length="415" mass="43689">MCLTASAGRAGVRSCAALSNGKVFERTVCSVSPEFPQPAQIADAAPRCVPGPGGVGGRRALPLVAVPVRNEAERIAGLIEALGRQTFLAAASAPLPLVLVFNNCTDASAKIAAEAAATQPGIALYPVVVDFPPPCAHVGSARRLALDVARSLSPRSDEAVLLTTDADARPFETWIEANLAAIAAGADAVGGQIVGNAAEEAMLGEKFLARARDHECYAMLADQLTAIIDPIAHDPWPRHRHHTGASLAFRAQVYDSIGGFAALPTREDLDFVSRLRAAGFRLRHAPEVVVEVSARTVGRALGGMADCLRDWVDMANADRPHLVEAPSAVVERARLRSYLRSGRLEGPAGDQDLASLLGIAAHEWRARRGDGSFRAFLVERFAPDEPDAPASVPVAEAIAELTAHLAGYEDIGHAA</sequence>
<evidence type="ECO:0000259" key="11">
    <source>
        <dbReference type="Pfam" id="PF00535"/>
    </source>
</evidence>
<accession>A0A4Y8RA59</accession>
<dbReference type="Pfam" id="PF00535">
    <property type="entry name" value="Glycos_transf_2"/>
    <property type="match status" value="1"/>
</dbReference>
<comment type="caution">
    <text evidence="12">The sequence shown here is derived from an EMBL/GenBank/DDBJ whole genome shotgun (WGS) entry which is preliminary data.</text>
</comment>
<evidence type="ECO:0000256" key="3">
    <source>
        <dbReference type="ARBA" id="ARBA00004760"/>
    </source>
</evidence>
<dbReference type="SUPFAM" id="SSF53448">
    <property type="entry name" value="Nucleotide-diphospho-sugar transferases"/>
    <property type="match status" value="1"/>
</dbReference>
<keyword evidence="6" id="KW-0328">Glycosyltransferase</keyword>
<evidence type="ECO:0000313" key="13">
    <source>
        <dbReference type="Proteomes" id="UP000298179"/>
    </source>
</evidence>
<dbReference type="OrthoDB" id="114108at2"/>
<evidence type="ECO:0000256" key="5">
    <source>
        <dbReference type="ARBA" id="ARBA00022475"/>
    </source>
</evidence>
<comment type="pathway">
    <text evidence="4">Sphingolipid metabolism.</text>
</comment>
<evidence type="ECO:0000256" key="2">
    <source>
        <dbReference type="ARBA" id="ARBA00004236"/>
    </source>
</evidence>
<evidence type="ECO:0000313" key="12">
    <source>
        <dbReference type="EMBL" id="TFF18370.1"/>
    </source>
</evidence>
<evidence type="ECO:0000256" key="10">
    <source>
        <dbReference type="ARBA" id="ARBA00023136"/>
    </source>
</evidence>
<keyword evidence="7 12" id="KW-0808">Transferase</keyword>
<keyword evidence="8" id="KW-0812">Transmembrane</keyword>
<comment type="pathway">
    <text evidence="3">Lipid metabolism; sphingolipid metabolism.</text>
</comment>
<evidence type="ECO:0000256" key="6">
    <source>
        <dbReference type="ARBA" id="ARBA00022676"/>
    </source>
</evidence>
<dbReference type="InterPro" id="IPR025993">
    <property type="entry name" value="Ceramide_glucosylTrfase"/>
</dbReference>
<comment type="subcellular location">
    <subcellularLocation>
        <location evidence="2">Cell membrane</location>
    </subcellularLocation>
    <subcellularLocation>
        <location evidence="1">Membrane</location>
        <topology evidence="1">Multi-pass membrane protein</topology>
    </subcellularLocation>
</comment>
<dbReference type="PANTHER" id="PTHR43646:SF2">
    <property type="entry name" value="GLYCOSYLTRANSFERASE 2-LIKE DOMAIN-CONTAINING PROTEIN"/>
    <property type="match status" value="1"/>
</dbReference>
<keyword evidence="10" id="KW-0472">Membrane</keyword>
<dbReference type="Proteomes" id="UP000298179">
    <property type="component" value="Unassembled WGS sequence"/>
</dbReference>
<evidence type="ECO:0000256" key="9">
    <source>
        <dbReference type="ARBA" id="ARBA00022989"/>
    </source>
</evidence>
<dbReference type="Pfam" id="PF13506">
    <property type="entry name" value="Glyco_transf_21"/>
    <property type="match status" value="1"/>
</dbReference>
<protein>
    <submittedName>
        <fullName evidence="12">Glycosyltransferase</fullName>
    </submittedName>
</protein>
<proteinExistence type="predicted"/>
<feature type="domain" description="Glycosyltransferase 2-like" evidence="11">
    <location>
        <begin position="64"/>
        <end position="197"/>
    </location>
</feature>
<dbReference type="InterPro" id="IPR029044">
    <property type="entry name" value="Nucleotide-diphossugar_trans"/>
</dbReference>
<evidence type="ECO:0000256" key="1">
    <source>
        <dbReference type="ARBA" id="ARBA00004141"/>
    </source>
</evidence>
<reference evidence="12 13" key="1">
    <citation type="submission" date="2019-03" db="EMBL/GenBank/DDBJ databases">
        <title>Jiella endophytica sp. nov., a novel endophytic bacterium isolated from root of Ficus microcarpa Linn. f.</title>
        <authorList>
            <person name="Tuo L."/>
        </authorList>
    </citation>
    <scope>NUCLEOTIDE SEQUENCE [LARGE SCALE GENOMIC DNA]</scope>
    <source>
        <strain evidence="12 13">CBS5Q-3</strain>
    </source>
</reference>
<dbReference type="PANTHER" id="PTHR43646">
    <property type="entry name" value="GLYCOSYLTRANSFERASE"/>
    <property type="match status" value="1"/>
</dbReference>
<dbReference type="GO" id="GO:0016757">
    <property type="term" value="F:glycosyltransferase activity"/>
    <property type="evidence" value="ECO:0007669"/>
    <property type="project" value="UniProtKB-KW"/>
</dbReference>
<dbReference type="EMBL" id="SOZD01000009">
    <property type="protein sequence ID" value="TFF18370.1"/>
    <property type="molecule type" value="Genomic_DNA"/>
</dbReference>
<dbReference type="AlphaFoldDB" id="A0A4Y8RA59"/>
<dbReference type="GO" id="GO:0005886">
    <property type="term" value="C:plasma membrane"/>
    <property type="evidence" value="ECO:0007669"/>
    <property type="project" value="UniProtKB-SubCell"/>
</dbReference>
<gene>
    <name evidence="12" type="ORF">E3C22_21600</name>
</gene>
<evidence type="ECO:0000256" key="7">
    <source>
        <dbReference type="ARBA" id="ARBA00022679"/>
    </source>
</evidence>
<evidence type="ECO:0000256" key="8">
    <source>
        <dbReference type="ARBA" id="ARBA00022692"/>
    </source>
</evidence>
<name>A0A4Y8RA59_9HYPH</name>
<dbReference type="InterPro" id="IPR001173">
    <property type="entry name" value="Glyco_trans_2-like"/>
</dbReference>
<keyword evidence="9" id="KW-1133">Transmembrane helix</keyword>
<dbReference type="Gene3D" id="3.90.550.10">
    <property type="entry name" value="Spore Coat Polysaccharide Biosynthesis Protein SpsA, Chain A"/>
    <property type="match status" value="1"/>
</dbReference>
<keyword evidence="5" id="KW-1003">Cell membrane</keyword>
<organism evidence="12 13">
    <name type="scientific">Jiella endophytica</name>
    <dbReference type="NCBI Taxonomy" id="2558362"/>
    <lineage>
        <taxon>Bacteria</taxon>
        <taxon>Pseudomonadati</taxon>
        <taxon>Pseudomonadota</taxon>
        <taxon>Alphaproteobacteria</taxon>
        <taxon>Hyphomicrobiales</taxon>
        <taxon>Aurantimonadaceae</taxon>
        <taxon>Jiella</taxon>
    </lineage>
</organism>